<name>A0ABT4YRL9_9VIBR</name>
<sequence length="60" mass="6794">MFKFLLLTVLVVGIVIGIFLGMNYNDQIEDILGSDIVEYIQEKTEDGSDVVIEKLEEMRG</sequence>
<reference evidence="1 2" key="1">
    <citation type="submission" date="2023-01" db="EMBL/GenBank/DDBJ databases">
        <title>Vibrio sp. KJ40-1 sp.nov, isolated from marine algae.</title>
        <authorList>
            <person name="Butt M."/>
            <person name="Kim J.M.J."/>
            <person name="Jeon C.O.C."/>
        </authorList>
    </citation>
    <scope>NUCLEOTIDE SEQUENCE [LARGE SCALE GENOMIC DNA]</scope>
    <source>
        <strain evidence="1 2">KJ40-1</strain>
    </source>
</reference>
<dbReference type="EMBL" id="JAQLOI010000001">
    <property type="protein sequence ID" value="MDB1124186.1"/>
    <property type="molecule type" value="Genomic_DNA"/>
</dbReference>
<gene>
    <name evidence="1" type="ORF">PGX00_11200</name>
</gene>
<evidence type="ECO:0008006" key="3">
    <source>
        <dbReference type="Google" id="ProtNLM"/>
    </source>
</evidence>
<dbReference type="Proteomes" id="UP001210678">
    <property type="component" value="Unassembled WGS sequence"/>
</dbReference>
<keyword evidence="2" id="KW-1185">Reference proteome</keyword>
<dbReference type="RefSeq" id="WP_272136247.1">
    <property type="nucleotide sequence ID" value="NZ_JAQLOI010000001.1"/>
</dbReference>
<accession>A0ABT4YRL9</accession>
<evidence type="ECO:0000313" key="2">
    <source>
        <dbReference type="Proteomes" id="UP001210678"/>
    </source>
</evidence>
<proteinExistence type="predicted"/>
<evidence type="ECO:0000313" key="1">
    <source>
        <dbReference type="EMBL" id="MDB1124186.1"/>
    </source>
</evidence>
<organism evidence="1 2">
    <name type="scientific">Vibrio algarum</name>
    <dbReference type="NCBI Taxonomy" id="3020714"/>
    <lineage>
        <taxon>Bacteria</taxon>
        <taxon>Pseudomonadati</taxon>
        <taxon>Pseudomonadota</taxon>
        <taxon>Gammaproteobacteria</taxon>
        <taxon>Vibrionales</taxon>
        <taxon>Vibrionaceae</taxon>
        <taxon>Vibrio</taxon>
    </lineage>
</organism>
<comment type="caution">
    <text evidence="1">The sequence shown here is derived from an EMBL/GenBank/DDBJ whole genome shotgun (WGS) entry which is preliminary data.</text>
</comment>
<protein>
    <recommendedName>
        <fullName evidence="3">YtxH domain-containing protein</fullName>
    </recommendedName>
</protein>